<keyword evidence="4" id="KW-0325">Glycoprotein</keyword>
<evidence type="ECO:0000313" key="7">
    <source>
        <dbReference type="Proteomes" id="UP001154282"/>
    </source>
</evidence>
<dbReference type="InterPro" id="IPR005519">
    <property type="entry name" value="Acid_phosphat_B-like"/>
</dbReference>
<keyword evidence="3 5" id="KW-0758">Storage protein</keyword>
<gene>
    <name evidence="6" type="ORF">LITE_LOCUS19541</name>
</gene>
<evidence type="ECO:0000256" key="4">
    <source>
        <dbReference type="ARBA" id="ARBA00023180"/>
    </source>
</evidence>
<comment type="function">
    <text evidence="1 5">May function as somatic storage protein during early seedling development.</text>
</comment>
<evidence type="ECO:0000256" key="3">
    <source>
        <dbReference type="ARBA" id="ARBA00022761"/>
    </source>
</evidence>
<evidence type="ECO:0000313" key="6">
    <source>
        <dbReference type="EMBL" id="CAI0423493.1"/>
    </source>
</evidence>
<organism evidence="6 7">
    <name type="scientific">Linum tenue</name>
    <dbReference type="NCBI Taxonomy" id="586396"/>
    <lineage>
        <taxon>Eukaryota</taxon>
        <taxon>Viridiplantae</taxon>
        <taxon>Streptophyta</taxon>
        <taxon>Embryophyta</taxon>
        <taxon>Tracheophyta</taxon>
        <taxon>Spermatophyta</taxon>
        <taxon>Magnoliopsida</taxon>
        <taxon>eudicotyledons</taxon>
        <taxon>Gunneridae</taxon>
        <taxon>Pentapetalae</taxon>
        <taxon>rosids</taxon>
        <taxon>fabids</taxon>
        <taxon>Malpighiales</taxon>
        <taxon>Linaceae</taxon>
        <taxon>Linum</taxon>
    </lineage>
</organism>
<keyword evidence="2" id="KW-0732">Signal</keyword>
<keyword evidence="7" id="KW-1185">Reference proteome</keyword>
<dbReference type="InterPro" id="IPR023214">
    <property type="entry name" value="HAD_sf"/>
</dbReference>
<evidence type="ECO:0000256" key="5">
    <source>
        <dbReference type="PIRNR" id="PIRNR002674"/>
    </source>
</evidence>
<dbReference type="GO" id="GO:0045735">
    <property type="term" value="F:nutrient reservoir activity"/>
    <property type="evidence" value="ECO:0007669"/>
    <property type="project" value="UniProtKB-UniRule"/>
</dbReference>
<reference evidence="6" key="1">
    <citation type="submission" date="2022-08" db="EMBL/GenBank/DDBJ databases">
        <authorList>
            <person name="Gutierrez-Valencia J."/>
        </authorList>
    </citation>
    <scope>NUCLEOTIDE SEQUENCE</scope>
</reference>
<evidence type="ECO:0000256" key="1">
    <source>
        <dbReference type="ARBA" id="ARBA00002410"/>
    </source>
</evidence>
<dbReference type="GO" id="GO:0003993">
    <property type="term" value="F:acid phosphatase activity"/>
    <property type="evidence" value="ECO:0007669"/>
    <property type="project" value="InterPro"/>
</dbReference>
<dbReference type="EMBL" id="CAMGYJ010000005">
    <property type="protein sequence ID" value="CAI0423493.1"/>
    <property type="molecule type" value="Genomic_DNA"/>
</dbReference>
<dbReference type="PANTHER" id="PTHR31284:SF19">
    <property type="entry name" value="VEGETATIVE STORAGE PROTEIN 1-RELATED"/>
    <property type="match status" value="1"/>
</dbReference>
<dbReference type="CDD" id="cd07535">
    <property type="entry name" value="HAD_VSP"/>
    <property type="match status" value="1"/>
</dbReference>
<proteinExistence type="inferred from homology"/>
<dbReference type="InterPro" id="IPR014403">
    <property type="entry name" value="APS1/VSP"/>
</dbReference>
<dbReference type="InterPro" id="IPR036412">
    <property type="entry name" value="HAD-like_sf"/>
</dbReference>
<evidence type="ECO:0000256" key="2">
    <source>
        <dbReference type="ARBA" id="ARBA00022729"/>
    </source>
</evidence>
<comment type="similarity">
    <text evidence="5">Belongs to the APS1/VSP family.</text>
</comment>
<evidence type="ECO:0008006" key="8">
    <source>
        <dbReference type="Google" id="ProtNLM"/>
    </source>
</evidence>
<dbReference type="Gene3D" id="3.40.50.1000">
    <property type="entry name" value="HAD superfamily/HAD-like"/>
    <property type="match status" value="1"/>
</dbReference>
<dbReference type="SUPFAM" id="SSF56784">
    <property type="entry name" value="HAD-like"/>
    <property type="match status" value="1"/>
</dbReference>
<accession>A0AAV0KRM5</accession>
<dbReference type="Pfam" id="PF03767">
    <property type="entry name" value="Acid_phosphat_B"/>
    <property type="match status" value="1"/>
</dbReference>
<name>A0AAV0KRM5_9ROSI</name>
<protein>
    <recommendedName>
        <fullName evidence="8">Acid phosphatase 1</fullName>
    </recommendedName>
</protein>
<dbReference type="AlphaFoldDB" id="A0AAV0KRM5"/>
<dbReference type="NCBIfam" id="TIGR01675">
    <property type="entry name" value="plant-AP"/>
    <property type="match status" value="1"/>
</dbReference>
<dbReference type="InterPro" id="IPR010028">
    <property type="entry name" value="Acid_phosphatase_pln"/>
</dbReference>
<sequence>MHPLFITDMAIRLKMVLSLLLSAAFLVSTGHGSLLLLELPREIHPLRPRSGSAGDHVAGLSCLSWRLGVETNNLIGWKTVPQECEGYVGNYMLGEQYRSDSRVVAGEALVYAAGLDLAGDGKDVWVFDVDETTLSNLPYYAKHGFGAEPFDPTPFNEWVLEGNALVLPESFTLYQKIVSLGIKVVFLTGRTEDQRSVTETNLKNAGYYTWEKLILNRTSSYSGSTAVTYKSSERGKLEKEGFRIVGNMGDQWSDLLGTSTGLRTFKLPDPMYYIS</sequence>
<dbReference type="PIRSF" id="PIRSF002674">
    <property type="entry name" value="VSP"/>
    <property type="match status" value="1"/>
</dbReference>
<dbReference type="PANTHER" id="PTHR31284">
    <property type="entry name" value="ACID PHOSPHATASE-LIKE PROTEIN"/>
    <property type="match status" value="1"/>
</dbReference>
<dbReference type="Proteomes" id="UP001154282">
    <property type="component" value="Unassembled WGS sequence"/>
</dbReference>
<comment type="caution">
    <text evidence="6">The sequence shown here is derived from an EMBL/GenBank/DDBJ whole genome shotgun (WGS) entry which is preliminary data.</text>
</comment>